<name>A0A1Y1QNF1_9GAMM</name>
<proteinExistence type="predicted"/>
<dbReference type="Proteomes" id="UP000192491">
    <property type="component" value="Unassembled WGS sequence"/>
</dbReference>
<dbReference type="AlphaFoldDB" id="A0A1Y1QNF1"/>
<evidence type="ECO:0000313" key="2">
    <source>
        <dbReference type="Proteomes" id="UP000192491"/>
    </source>
</evidence>
<sequence length="218" mass="25072">MYLKEEWHVRKIILEAALDVLSDGQNHTARQIISQLEKKNINAPKNLVNSVLFSEGRRYVTYNKSSFFYQLRSVDESEIEYHKDVVKNSSVEIIDNNCNAIKAKYIGKNDEFIFTSKKSTSPAFFDVFVKGKTIEVSLNESHPLFSNLNELLFNSIGDKSHNANLMARRTIDLIMVAWAKHESEQPDGVRKNKAEEARIDWGKNARDIIFSELTQDVE</sequence>
<accession>A0A1Y1QNF1</accession>
<organism evidence="1 2">
    <name type="scientific">Thiothrix lacustris</name>
    <dbReference type="NCBI Taxonomy" id="525917"/>
    <lineage>
        <taxon>Bacteria</taxon>
        <taxon>Pseudomonadati</taxon>
        <taxon>Pseudomonadota</taxon>
        <taxon>Gammaproteobacteria</taxon>
        <taxon>Thiotrichales</taxon>
        <taxon>Thiotrichaceae</taxon>
        <taxon>Thiothrix</taxon>
    </lineage>
</organism>
<comment type="caution">
    <text evidence="1">The sequence shown here is derived from an EMBL/GenBank/DDBJ whole genome shotgun (WGS) entry which is preliminary data.</text>
</comment>
<evidence type="ECO:0000313" key="1">
    <source>
        <dbReference type="EMBL" id="OQX09697.1"/>
    </source>
</evidence>
<gene>
    <name evidence="1" type="ORF">BWK73_22070</name>
</gene>
<reference evidence="1 2" key="1">
    <citation type="submission" date="2017-01" db="EMBL/GenBank/DDBJ databases">
        <title>Novel large sulfur bacteria in the metagenomes of groundwater-fed chemosynthetic microbial mats in the Lake Huron basin.</title>
        <authorList>
            <person name="Sharrar A.M."/>
            <person name="Flood B.E."/>
            <person name="Bailey J.V."/>
            <person name="Jones D.S."/>
            <person name="Biddanda B."/>
            <person name="Ruberg S.A."/>
            <person name="Marcus D.N."/>
            <person name="Dick G.J."/>
        </authorList>
    </citation>
    <scope>NUCLEOTIDE SEQUENCE [LARGE SCALE GENOMIC DNA]</scope>
    <source>
        <strain evidence="1">A8</strain>
    </source>
</reference>
<protein>
    <submittedName>
        <fullName evidence="1">Uncharacterized protein</fullName>
    </submittedName>
</protein>
<dbReference type="EMBL" id="MTEJ01000135">
    <property type="protein sequence ID" value="OQX09697.1"/>
    <property type="molecule type" value="Genomic_DNA"/>
</dbReference>